<keyword evidence="2" id="KW-0472">Membrane</keyword>
<feature type="transmembrane region" description="Helical" evidence="2">
    <location>
        <begin position="12"/>
        <end position="30"/>
    </location>
</feature>
<keyword evidence="2" id="KW-0812">Transmembrane</keyword>
<keyword evidence="4" id="KW-1185">Reference proteome</keyword>
<dbReference type="EMBL" id="KQ947419">
    <property type="protein sequence ID" value="KUJ14814.1"/>
    <property type="molecule type" value="Genomic_DNA"/>
</dbReference>
<feature type="region of interest" description="Disordered" evidence="1">
    <location>
        <begin position="61"/>
        <end position="86"/>
    </location>
</feature>
<dbReference type="AlphaFoldDB" id="A0A194X434"/>
<reference evidence="3 4" key="1">
    <citation type="submission" date="2015-10" db="EMBL/GenBank/DDBJ databases">
        <title>Full genome of DAOMC 229536 Phialocephala scopiformis, a fungal endophyte of spruce producing the potent anti-insectan compound rugulosin.</title>
        <authorList>
            <consortium name="DOE Joint Genome Institute"/>
            <person name="Walker A.K."/>
            <person name="Frasz S.L."/>
            <person name="Seifert K.A."/>
            <person name="Miller J.D."/>
            <person name="Mondo S.J."/>
            <person name="Labutti K."/>
            <person name="Lipzen A."/>
            <person name="Dockter R."/>
            <person name="Kennedy M."/>
            <person name="Grigoriev I.V."/>
            <person name="Spatafora J.W."/>
        </authorList>
    </citation>
    <scope>NUCLEOTIDE SEQUENCE [LARGE SCALE GENOMIC DNA]</scope>
    <source>
        <strain evidence="3 4">CBS 120377</strain>
    </source>
</reference>
<organism evidence="3 4">
    <name type="scientific">Mollisia scopiformis</name>
    <name type="common">Conifer needle endophyte fungus</name>
    <name type="synonym">Phialocephala scopiformis</name>
    <dbReference type="NCBI Taxonomy" id="149040"/>
    <lineage>
        <taxon>Eukaryota</taxon>
        <taxon>Fungi</taxon>
        <taxon>Dikarya</taxon>
        <taxon>Ascomycota</taxon>
        <taxon>Pezizomycotina</taxon>
        <taxon>Leotiomycetes</taxon>
        <taxon>Helotiales</taxon>
        <taxon>Mollisiaceae</taxon>
        <taxon>Mollisia</taxon>
    </lineage>
</organism>
<evidence type="ECO:0000256" key="2">
    <source>
        <dbReference type="SAM" id="Phobius"/>
    </source>
</evidence>
<evidence type="ECO:0000313" key="3">
    <source>
        <dbReference type="EMBL" id="KUJ14814.1"/>
    </source>
</evidence>
<evidence type="ECO:0000256" key="1">
    <source>
        <dbReference type="SAM" id="MobiDB-lite"/>
    </source>
</evidence>
<dbReference type="RefSeq" id="XP_018069169.1">
    <property type="nucleotide sequence ID" value="XM_018205166.1"/>
</dbReference>
<gene>
    <name evidence="3" type="ORF">LY89DRAFT_122665</name>
</gene>
<protein>
    <submittedName>
        <fullName evidence="3">Uncharacterized protein</fullName>
    </submittedName>
</protein>
<dbReference type="Proteomes" id="UP000070700">
    <property type="component" value="Unassembled WGS sequence"/>
</dbReference>
<feature type="compositionally biased region" description="Basic and acidic residues" evidence="1">
    <location>
        <begin position="72"/>
        <end position="86"/>
    </location>
</feature>
<dbReference type="InParanoid" id="A0A194X434"/>
<accession>A0A194X434</accession>
<dbReference type="GeneID" id="28814892"/>
<name>A0A194X434_MOLSC</name>
<sequence length="86" mass="9919">MLSFFSPSLHIYYYIPTYLSCNIISCLPFLSINKGKDKSKNANRKQGCFLGEGCAAEWVGTQTPLPRGQRTNKREEGERDEWRKGW</sequence>
<keyword evidence="2" id="KW-1133">Transmembrane helix</keyword>
<dbReference type="KEGG" id="psco:LY89DRAFT_122665"/>
<proteinExistence type="predicted"/>
<evidence type="ECO:0000313" key="4">
    <source>
        <dbReference type="Proteomes" id="UP000070700"/>
    </source>
</evidence>